<evidence type="ECO:0000313" key="2">
    <source>
        <dbReference type="EMBL" id="MDB8739131.1"/>
    </source>
</evidence>
<sequence>MVEKKLHLVMPMGGAGSRFFKDGFVMPKPLIEIEGKPFLYWATRSIEKYVELADITFVVLKQHIAEFHIDEVILRYFQDAKIEVVDFEEVKSGPVMTCLAGLKRICDDQPVLFNDCDHMFSCSCFAEDVNKESWDYDGALLTFESNQPQYSYIQYENKKIVGTVEKKVVSNHAICGAYIVRNAQLFREMAEIYLENCNYKEFFVSGIYNVMCQKNLIVQNYTVDFHVPFGTPAEYEQAKESKYFEVLK</sequence>
<dbReference type="InterPro" id="IPR025877">
    <property type="entry name" value="MobA-like_NTP_Trfase"/>
</dbReference>
<evidence type="ECO:0000259" key="1">
    <source>
        <dbReference type="Pfam" id="PF12804"/>
    </source>
</evidence>
<feature type="domain" description="MobA-like NTP transferase" evidence="1">
    <location>
        <begin position="13"/>
        <end position="126"/>
    </location>
</feature>
<dbReference type="GO" id="GO:0016779">
    <property type="term" value="F:nucleotidyltransferase activity"/>
    <property type="evidence" value="ECO:0007669"/>
    <property type="project" value="UniProtKB-ARBA"/>
</dbReference>
<organism evidence="2 3">
    <name type="scientific">Mediterraneibacter gnavus</name>
    <name type="common">Ruminococcus gnavus</name>
    <dbReference type="NCBI Taxonomy" id="33038"/>
    <lineage>
        <taxon>Bacteria</taxon>
        <taxon>Bacillati</taxon>
        <taxon>Bacillota</taxon>
        <taxon>Clostridia</taxon>
        <taxon>Lachnospirales</taxon>
        <taxon>Lachnospiraceae</taxon>
        <taxon>Mediterraneibacter</taxon>
    </lineage>
</organism>
<dbReference type="SUPFAM" id="SSF53448">
    <property type="entry name" value="Nucleotide-diphospho-sugar transferases"/>
    <property type="match status" value="1"/>
</dbReference>
<evidence type="ECO:0000313" key="3">
    <source>
        <dbReference type="Proteomes" id="UP001211731"/>
    </source>
</evidence>
<dbReference type="Pfam" id="PF12804">
    <property type="entry name" value="NTP_transf_3"/>
    <property type="match status" value="1"/>
</dbReference>
<dbReference type="Gene3D" id="3.90.550.10">
    <property type="entry name" value="Spore Coat Polysaccharide Biosynthesis Protein SpsA, Chain A"/>
    <property type="match status" value="1"/>
</dbReference>
<dbReference type="RefSeq" id="WP_272107179.1">
    <property type="nucleotide sequence ID" value="NZ_BAABXJ010000001.1"/>
</dbReference>
<dbReference type="Proteomes" id="UP001211731">
    <property type="component" value="Unassembled WGS sequence"/>
</dbReference>
<dbReference type="AlphaFoldDB" id="A0AB35J0T9"/>
<dbReference type="EMBL" id="JAQMLR010000009">
    <property type="protein sequence ID" value="MDB8739131.1"/>
    <property type="molecule type" value="Genomic_DNA"/>
</dbReference>
<dbReference type="InterPro" id="IPR029044">
    <property type="entry name" value="Nucleotide-diphossugar_trans"/>
</dbReference>
<gene>
    <name evidence="2" type="ORF">PNU63_10200</name>
</gene>
<proteinExistence type="predicted"/>
<accession>A0AB35J0T9</accession>
<protein>
    <submittedName>
        <fullName evidence="2">NTP transferase domain-containing protein</fullName>
    </submittedName>
</protein>
<keyword evidence="2" id="KW-0808">Transferase</keyword>
<reference evidence="2" key="1">
    <citation type="submission" date="2023-01" db="EMBL/GenBank/DDBJ databases">
        <title>Human gut microbiome strain richness.</title>
        <authorList>
            <person name="Chen-Liaw A."/>
        </authorList>
    </citation>
    <scope>NUCLEOTIDE SEQUENCE</scope>
    <source>
        <strain evidence="2">1001217st1_A9_1001217B_191108</strain>
    </source>
</reference>
<name>A0AB35J0T9_MEDGN</name>
<comment type="caution">
    <text evidence="2">The sequence shown here is derived from an EMBL/GenBank/DDBJ whole genome shotgun (WGS) entry which is preliminary data.</text>
</comment>